<protein>
    <submittedName>
        <fullName evidence="1">dTDP-glucose 4,6-dehydratase</fullName>
    </submittedName>
</protein>
<dbReference type="OrthoDB" id="9997072at2"/>
<dbReference type="EMBL" id="CP012511">
    <property type="protein sequence ID" value="ALB24678.1"/>
    <property type="molecule type" value="Genomic_DNA"/>
</dbReference>
<evidence type="ECO:0000313" key="2">
    <source>
        <dbReference type="Proteomes" id="UP000029558"/>
    </source>
</evidence>
<name>A0A1L6TI44_PISSA</name>
<evidence type="ECO:0000313" key="1">
    <source>
        <dbReference type="EMBL" id="ALB24678.1"/>
    </source>
</evidence>
<accession>A0A1L6TI44</accession>
<dbReference type="Proteomes" id="UP000029558">
    <property type="component" value="Plasmid pPSB1-3"/>
</dbReference>
<reference evidence="1 2" key="1">
    <citation type="journal article" date="2014" name="Genome Announc.">
        <title>Comparative Genome Analysis of Two Isolates of the Fish Pathogen Piscirickettsia salmonis from Different Hosts Reveals Major Differences in Virulence-Associated Secretion Systems.</title>
        <authorList>
            <person name="Bohle H."/>
            <person name="Henriquez P."/>
            <person name="Grothusen H."/>
            <person name="Navas E."/>
            <person name="Sandoval A."/>
            <person name="Bustamante F."/>
            <person name="Bustos P."/>
            <person name="Mancilla M."/>
        </authorList>
    </citation>
    <scope>NUCLEOTIDE SEQUENCE [LARGE SCALE GENOMIC DNA]</scope>
    <source>
        <strain evidence="2">B1-32597</strain>
    </source>
</reference>
<sequence length="460" mass="52603">MPGSKQRKAKPWYDGRALPASGKFIVHRFIPTNPAHHGFFEVNFSKNKAVRVHLAEKVMFPNGPFGAAKLCLSPGFYPLQQYRFVHPNASDELANPKTDCQSEEESSYEGTPEPGYLSDEETLEPVVLSARKDDAHGVESSMGIGRIFRNIKYVQSYEEWQRFHQQRVAGKFESVESSKYPFVYSVNKIAKEYSQNKAFCNFRPGQEDEAREAIFGNYSDVSFEIPADAVNCNTFTQDVTDDLQAQSENFKKSITICGELGFDLSRIGKLLENNPQLQEVFLEFEINPPLRDAFVTAEKAGILSENWSEIKESEDPLWFVQKKLMELAIDAVIDNTGSSNKKAIGRFLKYKLQDNHGDLISIYNNLVRMASHVRKGVFGKRSRLKDDNLPKGFDKAKDQIELVRNALKVRQEDHDKIITERPKYANNPQYQTYDFFCDQMKRREIPVDTPLVPDVHSHCF</sequence>
<gene>
    <name evidence="1" type="ORF">KU39_3p216</name>
</gene>
<keyword evidence="1" id="KW-0614">Plasmid</keyword>
<dbReference type="AlphaFoldDB" id="A0A1L6TI44"/>
<geneLocation type="plasmid" evidence="1 2">
    <name>pPSB1-3</name>
</geneLocation>
<dbReference type="RefSeq" id="WP_027242930.1">
    <property type="nucleotide sequence ID" value="NZ_CP012511.1"/>
</dbReference>
<proteinExistence type="predicted"/>
<organism evidence="1 2">
    <name type="scientific">Piscirickettsia salmonis</name>
    <dbReference type="NCBI Taxonomy" id="1238"/>
    <lineage>
        <taxon>Bacteria</taxon>
        <taxon>Pseudomonadati</taxon>
        <taxon>Pseudomonadota</taxon>
        <taxon>Gammaproteobacteria</taxon>
        <taxon>Thiotrichales</taxon>
        <taxon>Piscirickettsiaceae</taxon>
        <taxon>Piscirickettsia</taxon>
    </lineage>
</organism>